<dbReference type="Proteomes" id="UP001595798">
    <property type="component" value="Unassembled WGS sequence"/>
</dbReference>
<keyword evidence="2" id="KW-1185">Reference proteome</keyword>
<evidence type="ECO:0008006" key="3">
    <source>
        <dbReference type="Google" id="ProtNLM"/>
    </source>
</evidence>
<name>A0ABV8QFR4_9GAMM</name>
<sequence>MRLLSIVILAIGINIQGCEAKNNFPENQKIPGPIEIGSQWQVIELDEPLQINREGVQGLHIVVDPDEFSSNFTYGDDLSNDLDHYFDLRNESGELVAPEVVIVAQDGTEIELSPISNIGLDEGGLTVGMGLRAGDIREPSPPFPEGVKSFTSFRVKSDVPFTAEYLWWLVEHHPDMLH</sequence>
<evidence type="ECO:0000313" key="1">
    <source>
        <dbReference type="EMBL" id="MFC4259146.1"/>
    </source>
</evidence>
<organism evidence="1 2">
    <name type="scientific">Marinobacter lacisalsi</name>
    <dbReference type="NCBI Taxonomy" id="475979"/>
    <lineage>
        <taxon>Bacteria</taxon>
        <taxon>Pseudomonadati</taxon>
        <taxon>Pseudomonadota</taxon>
        <taxon>Gammaproteobacteria</taxon>
        <taxon>Pseudomonadales</taxon>
        <taxon>Marinobacteraceae</taxon>
        <taxon>Marinobacter</taxon>
    </lineage>
</organism>
<reference evidence="2" key="1">
    <citation type="journal article" date="2019" name="Int. J. Syst. Evol. Microbiol.">
        <title>The Global Catalogue of Microorganisms (GCM) 10K type strain sequencing project: providing services to taxonomists for standard genome sequencing and annotation.</title>
        <authorList>
            <consortium name="The Broad Institute Genomics Platform"/>
            <consortium name="The Broad Institute Genome Sequencing Center for Infectious Disease"/>
            <person name="Wu L."/>
            <person name="Ma J."/>
        </authorList>
    </citation>
    <scope>NUCLEOTIDE SEQUENCE [LARGE SCALE GENOMIC DNA]</scope>
    <source>
        <strain evidence="2">CECT 7297</strain>
    </source>
</reference>
<comment type="caution">
    <text evidence="1">The sequence shown here is derived from an EMBL/GenBank/DDBJ whole genome shotgun (WGS) entry which is preliminary data.</text>
</comment>
<protein>
    <recommendedName>
        <fullName evidence="3">Lipoprotein</fullName>
    </recommendedName>
</protein>
<dbReference type="EMBL" id="JBHSDI010000012">
    <property type="protein sequence ID" value="MFC4259146.1"/>
    <property type="molecule type" value="Genomic_DNA"/>
</dbReference>
<proteinExistence type="predicted"/>
<accession>A0ABV8QFR4</accession>
<gene>
    <name evidence="1" type="ORF">ACFOZ5_08910</name>
</gene>
<evidence type="ECO:0000313" key="2">
    <source>
        <dbReference type="Proteomes" id="UP001595798"/>
    </source>
</evidence>
<dbReference type="RefSeq" id="WP_379886692.1">
    <property type="nucleotide sequence ID" value="NZ_JBHSDI010000012.1"/>
</dbReference>